<evidence type="ECO:0000313" key="1">
    <source>
        <dbReference type="EnsemblMetazoa" id="GAUT041002-PA"/>
    </source>
</evidence>
<accession>A0A1A9VLR1</accession>
<dbReference type="AlphaFoldDB" id="A0A1A9VLR1"/>
<proteinExistence type="predicted"/>
<sequence length="155" mass="17305">MANNSSTEAEEIHTIFGSQNNSLSGWLVCFRALRNGGTSSYGVVLTGSTCLYVNSINDVKEFATVIVVYVKVHFDIDQYLLRISNSSFVRLHLVFRIMLQIERGYVDGLGLEDGNGTFLPKSNLVADHKFMSTIGLSLERSYKKGLMESEKRIRG</sequence>
<organism evidence="1 2">
    <name type="scientific">Glossina austeni</name>
    <name type="common">Savannah tsetse fly</name>
    <dbReference type="NCBI Taxonomy" id="7395"/>
    <lineage>
        <taxon>Eukaryota</taxon>
        <taxon>Metazoa</taxon>
        <taxon>Ecdysozoa</taxon>
        <taxon>Arthropoda</taxon>
        <taxon>Hexapoda</taxon>
        <taxon>Insecta</taxon>
        <taxon>Pterygota</taxon>
        <taxon>Neoptera</taxon>
        <taxon>Endopterygota</taxon>
        <taxon>Diptera</taxon>
        <taxon>Brachycera</taxon>
        <taxon>Muscomorpha</taxon>
        <taxon>Hippoboscoidea</taxon>
        <taxon>Glossinidae</taxon>
        <taxon>Glossina</taxon>
    </lineage>
</organism>
<dbReference type="Proteomes" id="UP000078200">
    <property type="component" value="Unassembled WGS sequence"/>
</dbReference>
<dbReference type="VEuPathDB" id="VectorBase:GAUT041002"/>
<dbReference type="EnsemblMetazoa" id="GAUT041002-RA">
    <property type="protein sequence ID" value="GAUT041002-PA"/>
    <property type="gene ID" value="GAUT041002"/>
</dbReference>
<keyword evidence="2" id="KW-1185">Reference proteome</keyword>
<protein>
    <submittedName>
        <fullName evidence="1">Uncharacterized protein</fullName>
    </submittedName>
</protein>
<reference evidence="1" key="1">
    <citation type="submission" date="2020-05" db="UniProtKB">
        <authorList>
            <consortium name="EnsemblMetazoa"/>
        </authorList>
    </citation>
    <scope>IDENTIFICATION</scope>
    <source>
        <strain evidence="1">TTRI</strain>
    </source>
</reference>
<name>A0A1A9VLR1_GLOAU</name>
<evidence type="ECO:0000313" key="2">
    <source>
        <dbReference type="Proteomes" id="UP000078200"/>
    </source>
</evidence>